<feature type="coiled-coil region" evidence="2">
    <location>
        <begin position="196"/>
        <end position="352"/>
    </location>
</feature>
<keyword evidence="1 2" id="KW-0175">Coiled coil</keyword>
<dbReference type="InterPro" id="IPR040265">
    <property type="entry name" value="CHUP1/IPGA1-like"/>
</dbReference>
<name>A0A4S8KAP3_MUSBA</name>
<dbReference type="STRING" id="52838.A0A4S8KAP3"/>
<dbReference type="GO" id="GO:0055028">
    <property type="term" value="C:cortical microtubule"/>
    <property type="evidence" value="ECO:0007669"/>
    <property type="project" value="TreeGrafter"/>
</dbReference>
<organism evidence="3 4">
    <name type="scientific">Musa balbisiana</name>
    <name type="common">Banana</name>
    <dbReference type="NCBI Taxonomy" id="52838"/>
    <lineage>
        <taxon>Eukaryota</taxon>
        <taxon>Viridiplantae</taxon>
        <taxon>Streptophyta</taxon>
        <taxon>Embryophyta</taxon>
        <taxon>Tracheophyta</taxon>
        <taxon>Spermatophyta</taxon>
        <taxon>Magnoliopsida</taxon>
        <taxon>Liliopsida</taxon>
        <taxon>Zingiberales</taxon>
        <taxon>Musaceae</taxon>
        <taxon>Musa</taxon>
    </lineage>
</organism>
<dbReference type="Proteomes" id="UP000317650">
    <property type="component" value="Chromosome 4"/>
</dbReference>
<protein>
    <recommendedName>
        <fullName evidence="5">Protein CHUP1, chloroplastic</fullName>
    </recommendedName>
</protein>
<dbReference type="GO" id="GO:0072699">
    <property type="term" value="P:protein localization to cortical microtubule cytoskeleton"/>
    <property type="evidence" value="ECO:0007669"/>
    <property type="project" value="TreeGrafter"/>
</dbReference>
<evidence type="ECO:0000256" key="1">
    <source>
        <dbReference type="ARBA" id="ARBA00023054"/>
    </source>
</evidence>
<evidence type="ECO:0000256" key="2">
    <source>
        <dbReference type="SAM" id="Coils"/>
    </source>
</evidence>
<evidence type="ECO:0000313" key="3">
    <source>
        <dbReference type="EMBL" id="THU72098.1"/>
    </source>
</evidence>
<sequence>MKGLLEIGIEDGRLLLLKLGVALAVPIAGYLVSHLNFQTSADTVENDESATGRRSIDAAPIGCGRDLKDGLLILQNEEAIVNVVHGTSAAPATITAVTNNFTEQSPENLVDEDGLLLQEVEQESERGGPRNSTGDKFEGKKVKTDAEIMYLRDLVQSLCDRIRSLDIQMLEYYGSKEQDAAIRELEGKLKLNSVKASCLSLKIESLKDENRRLKLQASEYRKIAPELESARVIIKHLKRRMRSVHVQAREEIAFLEQKIRKLNDVEHKDSQEDVDLQNKLKRLKELEDEAAELGKENSILSQENMELAQRLAHAETSISTLEKPQAEVMEEVHQLGEANDNLEKEIEQLQADRCADVEELVYLRWLNACLRYELRQHQPPSGEIVCRGSKQVLEPNIRGESQAAHT</sequence>
<accession>A0A4S8KAP3</accession>
<dbReference type="PANTHER" id="PTHR31342">
    <property type="entry name" value="PROTEIN CHUP1, CHLOROPLASTIC"/>
    <property type="match status" value="1"/>
</dbReference>
<evidence type="ECO:0008006" key="5">
    <source>
        <dbReference type="Google" id="ProtNLM"/>
    </source>
</evidence>
<dbReference type="PANTHER" id="PTHR31342:SF4">
    <property type="entry name" value="ACTIN BINDING PROTEIN FAMILY"/>
    <property type="match status" value="1"/>
</dbReference>
<evidence type="ECO:0000313" key="4">
    <source>
        <dbReference type="Proteomes" id="UP000317650"/>
    </source>
</evidence>
<proteinExistence type="predicted"/>
<dbReference type="AlphaFoldDB" id="A0A4S8KAP3"/>
<gene>
    <name evidence="3" type="ORF">C4D60_Mb04t08530</name>
</gene>
<dbReference type="EMBL" id="PYDT01000001">
    <property type="protein sequence ID" value="THU72098.1"/>
    <property type="molecule type" value="Genomic_DNA"/>
</dbReference>
<reference evidence="3 4" key="1">
    <citation type="journal article" date="2019" name="Nat. Plants">
        <title>Genome sequencing of Musa balbisiana reveals subgenome evolution and function divergence in polyploid bananas.</title>
        <authorList>
            <person name="Yao X."/>
        </authorList>
    </citation>
    <scope>NUCLEOTIDE SEQUENCE [LARGE SCALE GENOMIC DNA]</scope>
    <source>
        <strain evidence="4">cv. DH-PKW</strain>
        <tissue evidence="3">Leaves</tissue>
    </source>
</reference>
<keyword evidence="4" id="KW-1185">Reference proteome</keyword>
<comment type="caution">
    <text evidence="3">The sequence shown here is derived from an EMBL/GenBank/DDBJ whole genome shotgun (WGS) entry which is preliminary data.</text>
</comment>